<reference evidence="3" key="1">
    <citation type="submission" date="2017-06" db="EMBL/GenBank/DDBJ databases">
        <title>Genome analysis of Fimbriiglobus ruber SP5, the first member of the order Planctomycetales with confirmed chitinolytic capability.</title>
        <authorList>
            <person name="Ravin N.V."/>
            <person name="Rakitin A.L."/>
            <person name="Ivanova A.A."/>
            <person name="Beletsky A.V."/>
            <person name="Kulichevskaya I.S."/>
            <person name="Mardanov A.V."/>
            <person name="Dedysh S.N."/>
        </authorList>
    </citation>
    <scope>NUCLEOTIDE SEQUENCE [LARGE SCALE GENOMIC DNA]</scope>
    <source>
        <strain evidence="3">SP5</strain>
    </source>
</reference>
<feature type="region of interest" description="Disordered" evidence="1">
    <location>
        <begin position="87"/>
        <end position="134"/>
    </location>
</feature>
<dbReference type="Proteomes" id="UP000214646">
    <property type="component" value="Unassembled WGS sequence"/>
</dbReference>
<protein>
    <submittedName>
        <fullName evidence="2">Uncharacterized protein</fullName>
    </submittedName>
</protein>
<name>A0A225EDB4_9BACT</name>
<evidence type="ECO:0000256" key="1">
    <source>
        <dbReference type="SAM" id="MobiDB-lite"/>
    </source>
</evidence>
<dbReference type="EMBL" id="NIDE01000001">
    <property type="protein sequence ID" value="OWK46425.1"/>
    <property type="molecule type" value="Genomic_DNA"/>
</dbReference>
<sequence>MNRMIGGIVAFAVTTLVVIASAPQSPGGGEGGEKKGPPGANDKGGPPRFELGKVLPPFVLDELDLTDSQKQQIAALEKDVKTKLNKILTTEQKRHIQTIRPPHGPGPGPGPGPGGPGGRPKDDEKGPPPRPDND</sequence>
<feature type="region of interest" description="Disordered" evidence="1">
    <location>
        <begin position="22"/>
        <end position="52"/>
    </location>
</feature>
<organism evidence="2 3">
    <name type="scientific">Fimbriiglobus ruber</name>
    <dbReference type="NCBI Taxonomy" id="1908690"/>
    <lineage>
        <taxon>Bacteria</taxon>
        <taxon>Pseudomonadati</taxon>
        <taxon>Planctomycetota</taxon>
        <taxon>Planctomycetia</taxon>
        <taxon>Gemmatales</taxon>
        <taxon>Gemmataceae</taxon>
        <taxon>Fimbriiglobus</taxon>
    </lineage>
</organism>
<feature type="compositionally biased region" description="Pro residues" evidence="1">
    <location>
        <begin position="102"/>
        <end position="114"/>
    </location>
</feature>
<keyword evidence="3" id="KW-1185">Reference proteome</keyword>
<evidence type="ECO:0000313" key="2">
    <source>
        <dbReference type="EMBL" id="OWK46425.1"/>
    </source>
</evidence>
<dbReference type="RefSeq" id="WP_143392750.1">
    <property type="nucleotide sequence ID" value="NZ_NIDE01000001.1"/>
</dbReference>
<dbReference type="AlphaFoldDB" id="A0A225EDB4"/>
<dbReference type="OrthoDB" id="290555at2"/>
<gene>
    <name evidence="2" type="ORF">FRUB_00124</name>
</gene>
<comment type="caution">
    <text evidence="2">The sequence shown here is derived from an EMBL/GenBank/DDBJ whole genome shotgun (WGS) entry which is preliminary data.</text>
</comment>
<feature type="compositionally biased region" description="Basic and acidic residues" evidence="1">
    <location>
        <begin position="119"/>
        <end position="134"/>
    </location>
</feature>
<proteinExistence type="predicted"/>
<accession>A0A225EDB4</accession>
<evidence type="ECO:0000313" key="3">
    <source>
        <dbReference type="Proteomes" id="UP000214646"/>
    </source>
</evidence>